<keyword evidence="2" id="KW-1185">Reference proteome</keyword>
<evidence type="ECO:0000313" key="2">
    <source>
        <dbReference type="Proteomes" id="UP000198662"/>
    </source>
</evidence>
<dbReference type="InterPro" id="IPR029057">
    <property type="entry name" value="PRTase-like"/>
</dbReference>
<evidence type="ECO:0000313" key="1">
    <source>
        <dbReference type="EMBL" id="SDL01714.1"/>
    </source>
</evidence>
<sequence length="215" mass="21687">MNLIEDARDLFLPAACASCRSARAAGGGVWRGLCPDCAAELRALRPRLAALRQAAPPTVAAGPYAGALAEALNEYKERARRELAPALGALLAGALAVVAPEVPGAVLVPVPPTAAARRARGFDHVAAACAGLGDLRPCLRARPRPDSVGLTPAQREAAARRSLRTARAVRALAASGRPAILVDDVATTGATLRAAALALRGAGVAVPAAIVVAAV</sequence>
<keyword evidence="1" id="KW-0808">Transferase</keyword>
<dbReference type="Proteomes" id="UP000198662">
    <property type="component" value="Unassembled WGS sequence"/>
</dbReference>
<dbReference type="STRING" id="380244.SAMN05216298_2290"/>
<dbReference type="RefSeq" id="WP_091048148.1">
    <property type="nucleotide sequence ID" value="NZ_FNGF01000003.1"/>
</dbReference>
<dbReference type="Gene3D" id="3.40.50.2020">
    <property type="match status" value="1"/>
</dbReference>
<dbReference type="GO" id="GO:0016757">
    <property type="term" value="F:glycosyltransferase activity"/>
    <property type="evidence" value="ECO:0007669"/>
    <property type="project" value="UniProtKB-KW"/>
</dbReference>
<name>A0A1G9GM20_9ACTN</name>
<dbReference type="OrthoDB" id="5244859at2"/>
<organism evidence="1 2">
    <name type="scientific">Glycomyces sambucus</name>
    <dbReference type="NCBI Taxonomy" id="380244"/>
    <lineage>
        <taxon>Bacteria</taxon>
        <taxon>Bacillati</taxon>
        <taxon>Actinomycetota</taxon>
        <taxon>Actinomycetes</taxon>
        <taxon>Glycomycetales</taxon>
        <taxon>Glycomycetaceae</taxon>
        <taxon>Glycomyces</taxon>
    </lineage>
</organism>
<dbReference type="PANTHER" id="PTHR47505:SF1">
    <property type="entry name" value="DNA UTILIZATION PROTEIN YHGH"/>
    <property type="match status" value="1"/>
</dbReference>
<keyword evidence="1" id="KW-0328">Glycosyltransferase</keyword>
<dbReference type="PANTHER" id="PTHR47505">
    <property type="entry name" value="DNA UTILIZATION PROTEIN YHGH"/>
    <property type="match status" value="1"/>
</dbReference>
<accession>A0A1G9GM20</accession>
<dbReference type="SUPFAM" id="SSF53271">
    <property type="entry name" value="PRTase-like"/>
    <property type="match status" value="1"/>
</dbReference>
<dbReference type="AlphaFoldDB" id="A0A1G9GM20"/>
<protein>
    <submittedName>
        <fullName evidence="1">Predicted amidophosphoribosyltransferases</fullName>
    </submittedName>
</protein>
<gene>
    <name evidence="1" type="ORF">SAMN05216298_2290</name>
</gene>
<proteinExistence type="predicted"/>
<dbReference type="InterPro" id="IPR051910">
    <property type="entry name" value="ComF/GntX_DNA_util-trans"/>
</dbReference>
<dbReference type="EMBL" id="FNGF01000003">
    <property type="protein sequence ID" value="SDL01714.1"/>
    <property type="molecule type" value="Genomic_DNA"/>
</dbReference>
<reference evidence="2" key="1">
    <citation type="submission" date="2016-10" db="EMBL/GenBank/DDBJ databases">
        <authorList>
            <person name="Varghese N."/>
            <person name="Submissions S."/>
        </authorList>
    </citation>
    <scope>NUCLEOTIDE SEQUENCE [LARGE SCALE GENOMIC DNA]</scope>
    <source>
        <strain evidence="2">CGMCC 4.3147</strain>
    </source>
</reference>